<dbReference type="InterPro" id="IPR036873">
    <property type="entry name" value="Rhodanese-like_dom_sf"/>
</dbReference>
<evidence type="ECO:0000259" key="1">
    <source>
        <dbReference type="PROSITE" id="PS50206"/>
    </source>
</evidence>
<name>A0A5C8M0K4_9GAMM</name>
<dbReference type="InterPro" id="IPR010282">
    <property type="entry name" value="Uncharacterised_HutD/Ves"/>
</dbReference>
<sequence length="336" mass="36794">MALQLISPNQWQTQAWKNGGGITHQLARSDDNAGMRWRVSIAEVASDCAFSRFEQTDRIIMLLQGNGFCLYGAEDQPVVLDKALVPFAFTGETAINCTLIDGPVRDFNLMTRRADIKASLLVVSVTNPLSLVLAQESILYLASGQLQVSFAGQSDQLEAGQSLLCTDEVGELQISAGVEPCQLVWICIHQRPPLQASQGAYHKDTDVRKDLLMSKQHSPGFLALVEDAKSRVKELTIADLQQFPTPYVLVDVREDLEWLAGHLPAAIHLGKGVIERDVENAVQDKQQTLILYCGGGFRSALAADMLQKMGYQDVWSLAGGYTAWVNAGLPLTKPQV</sequence>
<dbReference type="InterPro" id="IPR014710">
    <property type="entry name" value="RmlC-like_jellyroll"/>
</dbReference>
<dbReference type="Gene3D" id="2.60.120.10">
    <property type="entry name" value="Jelly Rolls"/>
    <property type="match status" value="1"/>
</dbReference>
<dbReference type="EMBL" id="VRLR01000001">
    <property type="protein sequence ID" value="TXK83031.1"/>
    <property type="molecule type" value="Genomic_DNA"/>
</dbReference>
<dbReference type="SUPFAM" id="SSF51182">
    <property type="entry name" value="RmlC-like cupins"/>
    <property type="match status" value="1"/>
</dbReference>
<dbReference type="RefSeq" id="WP_147902937.1">
    <property type="nucleotide sequence ID" value="NZ_BAAAGC010000002.1"/>
</dbReference>
<dbReference type="PANTHER" id="PTHR37943:SF1">
    <property type="entry name" value="PROTEIN VES"/>
    <property type="match status" value="1"/>
</dbReference>
<accession>A0A5C8M0K4</accession>
<dbReference type="InterPro" id="IPR011051">
    <property type="entry name" value="RmlC_Cupin_sf"/>
</dbReference>
<dbReference type="SUPFAM" id="SSF52821">
    <property type="entry name" value="Rhodanese/Cell cycle control phosphatase"/>
    <property type="match status" value="1"/>
</dbReference>
<organism evidence="2 3">
    <name type="scientific">Rheinheimera tangshanensis</name>
    <dbReference type="NCBI Taxonomy" id="400153"/>
    <lineage>
        <taxon>Bacteria</taxon>
        <taxon>Pseudomonadati</taxon>
        <taxon>Pseudomonadota</taxon>
        <taxon>Gammaproteobacteria</taxon>
        <taxon>Chromatiales</taxon>
        <taxon>Chromatiaceae</taxon>
        <taxon>Rheinheimera</taxon>
    </lineage>
</organism>
<keyword evidence="3" id="KW-1185">Reference proteome</keyword>
<dbReference type="Pfam" id="PF05962">
    <property type="entry name" value="HutD"/>
    <property type="match status" value="1"/>
</dbReference>
<dbReference type="Proteomes" id="UP000321814">
    <property type="component" value="Unassembled WGS sequence"/>
</dbReference>
<dbReference type="PROSITE" id="PS50206">
    <property type="entry name" value="RHODANESE_3"/>
    <property type="match status" value="1"/>
</dbReference>
<evidence type="ECO:0000313" key="2">
    <source>
        <dbReference type="EMBL" id="TXK83031.1"/>
    </source>
</evidence>
<dbReference type="Pfam" id="PF00581">
    <property type="entry name" value="Rhodanese"/>
    <property type="match status" value="1"/>
</dbReference>
<feature type="domain" description="Rhodanese" evidence="1">
    <location>
        <begin position="247"/>
        <end position="333"/>
    </location>
</feature>
<dbReference type="CDD" id="cd20293">
    <property type="entry name" value="cupin_HutD_N"/>
    <property type="match status" value="1"/>
</dbReference>
<dbReference type="CDD" id="cd00158">
    <property type="entry name" value="RHOD"/>
    <property type="match status" value="1"/>
</dbReference>
<dbReference type="AlphaFoldDB" id="A0A5C8M0K4"/>
<protein>
    <recommendedName>
        <fullName evidence="1">Rhodanese domain-containing protein</fullName>
    </recommendedName>
</protein>
<reference evidence="2 3" key="1">
    <citation type="submission" date="2019-08" db="EMBL/GenBank/DDBJ databases">
        <title>Draft genome analysis of Rheinheimera tangshanensis isolated from the roots of fresh rice plants (Oryza sativa).</title>
        <authorList>
            <person name="Yu Q."/>
            <person name="Qi Y."/>
            <person name="Zhang H."/>
            <person name="Pu J."/>
        </authorList>
    </citation>
    <scope>NUCLEOTIDE SEQUENCE [LARGE SCALE GENOMIC DNA]</scope>
    <source>
        <strain evidence="2 3">JA3-B52</strain>
    </source>
</reference>
<proteinExistence type="predicted"/>
<dbReference type="OrthoDB" id="9800082at2"/>
<evidence type="ECO:0000313" key="3">
    <source>
        <dbReference type="Proteomes" id="UP000321814"/>
    </source>
</evidence>
<gene>
    <name evidence="2" type="ORF">FU839_01770</name>
</gene>
<dbReference type="SMART" id="SM00450">
    <property type="entry name" value="RHOD"/>
    <property type="match status" value="1"/>
</dbReference>
<dbReference type="Gene3D" id="3.40.250.10">
    <property type="entry name" value="Rhodanese-like domain"/>
    <property type="match status" value="1"/>
</dbReference>
<dbReference type="PANTHER" id="PTHR37943">
    <property type="entry name" value="PROTEIN VES"/>
    <property type="match status" value="1"/>
</dbReference>
<dbReference type="InterPro" id="IPR001763">
    <property type="entry name" value="Rhodanese-like_dom"/>
</dbReference>
<comment type="caution">
    <text evidence="2">The sequence shown here is derived from an EMBL/GenBank/DDBJ whole genome shotgun (WGS) entry which is preliminary data.</text>
</comment>